<dbReference type="OrthoDB" id="389335at2"/>
<dbReference type="PATRIC" id="fig|216942.3.peg.648"/>
<evidence type="ECO:0000313" key="2">
    <source>
        <dbReference type="EMBL" id="AKX34268.1"/>
    </source>
</evidence>
<keyword evidence="3" id="KW-1185">Reference proteome</keyword>
<dbReference type="KEGG" id="sll:SLITO_v1c06390"/>
<proteinExistence type="predicted"/>
<organism evidence="2 3">
    <name type="scientific">Spiroplasma litorale</name>
    <dbReference type="NCBI Taxonomy" id="216942"/>
    <lineage>
        <taxon>Bacteria</taxon>
        <taxon>Bacillati</taxon>
        <taxon>Mycoplasmatota</taxon>
        <taxon>Mollicutes</taxon>
        <taxon>Entomoplasmatales</taxon>
        <taxon>Spiroplasmataceae</taxon>
        <taxon>Spiroplasma</taxon>
    </lineage>
</organism>
<protein>
    <recommendedName>
        <fullName evidence="4">Lipoprotein</fullName>
    </recommendedName>
</protein>
<accession>A0A0K1W280</accession>
<evidence type="ECO:0000313" key="3">
    <source>
        <dbReference type="Proteomes" id="UP000067476"/>
    </source>
</evidence>
<feature type="chain" id="PRO_5005470788" description="Lipoprotein" evidence="1">
    <location>
        <begin position="22"/>
        <end position="647"/>
    </location>
</feature>
<reference evidence="2 3" key="1">
    <citation type="journal article" date="2015" name="Genome Announc.">
        <title>Complete Genome Sequence of Spiroplasma litorale TN-1T (DSM 21781), a Bacterium Isolated from a Green-Eyed Horsefly (Tabanus nigrovittatus).</title>
        <authorList>
            <person name="Lo W.S."/>
            <person name="Lai Y.C."/>
            <person name="Lien Y.W."/>
            <person name="Wang T.H."/>
            <person name="Kuo C.H."/>
        </authorList>
    </citation>
    <scope>NUCLEOTIDE SEQUENCE [LARGE SCALE GENOMIC DNA]</scope>
    <source>
        <strain evidence="2 3">TN-1</strain>
    </source>
</reference>
<keyword evidence="1" id="KW-0732">Signal</keyword>
<dbReference type="Proteomes" id="UP000067476">
    <property type="component" value="Chromosome"/>
</dbReference>
<dbReference type="AlphaFoldDB" id="A0A0K1W280"/>
<name>A0A0K1W280_9MOLU</name>
<feature type="signal peptide" evidence="1">
    <location>
        <begin position="1"/>
        <end position="21"/>
    </location>
</feature>
<evidence type="ECO:0008006" key="4">
    <source>
        <dbReference type="Google" id="ProtNLM"/>
    </source>
</evidence>
<dbReference type="EMBL" id="CP012357">
    <property type="protein sequence ID" value="AKX34268.1"/>
    <property type="molecule type" value="Genomic_DNA"/>
</dbReference>
<dbReference type="PROSITE" id="PS51257">
    <property type="entry name" value="PROKAR_LIPOPROTEIN"/>
    <property type="match status" value="1"/>
</dbReference>
<gene>
    <name evidence="2" type="ORF">SLITO_v1c06390</name>
</gene>
<evidence type="ECO:0000256" key="1">
    <source>
        <dbReference type="SAM" id="SignalP"/>
    </source>
</evidence>
<dbReference type="RefSeq" id="WP_075058368.1">
    <property type="nucleotide sequence ID" value="NZ_CP012357.1"/>
</dbReference>
<sequence length="647" mass="75140">MRKLCKLLLSLSLLAGSSSLAVSCSFILPWTNNDNNGSDYDPKDEFQSLLKDFEKNVNNIINNHLNENISNLYELDNGNSTLKNEFLRLSILKDKQNPTGKEIDLAEEEKAALEKDTKKLLVWDKLSELINNLFNEEKYKIFKLESLNEILLDINYKSVIITFAQVNSITAANVLFQYNIKVSYKDISNNQSFLTFSNGFVYGITNNKQINSIINEIFNKLKTDALLDSIKNKDLFKITHEKLNINDKKSFWITNDKYSALLKEYINGKKFKDDLINNFNTNYKLEDNIKFVINEKNNNSEIFESYKNLSIISSVEEKINWKSDDKINENYTVSNKDFYDFIFRENELVQTKKVTMYGDRTAMVNTNLYEYLKNNFKKMFLNNNKEVSNLFKLDENQIQNYDNLKNNIRVGSLSLKNLKLKIGSNFEQSLPNINVLTSLSAEDNILNYNLASANFDNNFFEESAIFSSVYKNLANGIESMKEIYNFGPDNVNEDNAWKFGEGYNWKGFSLSNFSGVPKVEGIEKNLWETLSSGEGAAIGYKYFNDLLSLKVSSQSIFLNHITNDGQQDIYEWNFDWEKLYYLIYANKETGFGAYERFLSNKIYGNIKLNFMNIQFEVDEKLTNLKTFYYIDQIKNYRKHLSIIGPSK</sequence>